<protein>
    <submittedName>
        <fullName evidence="1">Uncharacterized protein</fullName>
    </submittedName>
</protein>
<accession>F5YDE7</accession>
<proteinExistence type="predicted"/>
<gene>
    <name evidence="1" type="ordered locus">TREAZ_1606</name>
</gene>
<reference evidence="1 2" key="2">
    <citation type="journal article" date="2011" name="ISME J.">
        <title>RNA-seq reveals cooperative metabolic interactions between two termite-gut spirochete species in co-culture.</title>
        <authorList>
            <person name="Rosenthal A.Z."/>
            <person name="Matson E.G."/>
            <person name="Eldar A."/>
            <person name="Leadbetter J.R."/>
        </authorList>
    </citation>
    <scope>NUCLEOTIDE SEQUENCE [LARGE SCALE GENOMIC DNA]</scope>
    <source>
        <strain evidence="2">ATCC BAA-888 / DSM 13862 / ZAS-9</strain>
    </source>
</reference>
<dbReference type="Proteomes" id="UP000009222">
    <property type="component" value="Chromosome"/>
</dbReference>
<organism evidence="1 2">
    <name type="scientific">Leadbettera azotonutricia (strain ATCC BAA-888 / DSM 13862 / ZAS-9)</name>
    <name type="common">Treponema azotonutricium</name>
    <dbReference type="NCBI Taxonomy" id="545695"/>
    <lineage>
        <taxon>Bacteria</taxon>
        <taxon>Pseudomonadati</taxon>
        <taxon>Spirochaetota</taxon>
        <taxon>Spirochaetia</taxon>
        <taxon>Spirochaetales</taxon>
        <taxon>Breznakiellaceae</taxon>
        <taxon>Leadbettera</taxon>
    </lineage>
</organism>
<sequence>MNNLIKEPRGQTLAQCIFPRPERAMIMGVNIQTRPYRPKGFQILAIVIHSIVIIHDQPWMLLIHRLVSTLDT</sequence>
<dbReference type="EMBL" id="CP001841">
    <property type="protein sequence ID" value="AEF81848.1"/>
    <property type="molecule type" value="Genomic_DNA"/>
</dbReference>
<reference evidence="2" key="1">
    <citation type="submission" date="2009-12" db="EMBL/GenBank/DDBJ databases">
        <title>Complete sequence of Treponema azotonutricium strain ZAS-9.</title>
        <authorList>
            <person name="Tetu S.G."/>
            <person name="Matson E."/>
            <person name="Ren Q."/>
            <person name="Seshadri R."/>
            <person name="Elbourne L."/>
            <person name="Hassan K.A."/>
            <person name="Durkin A."/>
            <person name="Radune D."/>
            <person name="Mohamoud Y."/>
            <person name="Shay R."/>
            <person name="Jin S."/>
            <person name="Zhang X."/>
            <person name="Lucey K."/>
            <person name="Ballor N.R."/>
            <person name="Ottesen E."/>
            <person name="Rosenthal R."/>
            <person name="Allen A."/>
            <person name="Leadbetter J.R."/>
            <person name="Paulsen I.T."/>
        </authorList>
    </citation>
    <scope>NUCLEOTIDE SEQUENCE [LARGE SCALE GENOMIC DNA]</scope>
    <source>
        <strain evidence="2">ATCC BAA-888 / DSM 13862 / ZAS-9</strain>
    </source>
</reference>
<dbReference type="STRING" id="545695.TREAZ_1606"/>
<dbReference type="HOGENOM" id="CLU_2721079_0_0_12"/>
<evidence type="ECO:0000313" key="2">
    <source>
        <dbReference type="Proteomes" id="UP000009222"/>
    </source>
</evidence>
<name>F5YDE7_LEAAZ</name>
<evidence type="ECO:0000313" key="1">
    <source>
        <dbReference type="EMBL" id="AEF81848.1"/>
    </source>
</evidence>
<keyword evidence="2" id="KW-1185">Reference proteome</keyword>
<dbReference type="AlphaFoldDB" id="F5YDE7"/>
<dbReference type="KEGG" id="taz:TREAZ_1606"/>
<dbReference type="InParanoid" id="F5YDE7"/>